<evidence type="ECO:0000256" key="1">
    <source>
        <dbReference type="SAM" id="Phobius"/>
    </source>
</evidence>
<keyword evidence="1" id="KW-0472">Membrane</keyword>
<feature type="transmembrane region" description="Helical" evidence="1">
    <location>
        <begin position="310"/>
        <end position="329"/>
    </location>
</feature>
<accession>A0A5D0XUW3</accession>
<proteinExistence type="predicted"/>
<feature type="transmembrane region" description="Helical" evidence="1">
    <location>
        <begin position="98"/>
        <end position="131"/>
    </location>
</feature>
<protein>
    <submittedName>
        <fullName evidence="3">DUF418 domain-containing protein</fullName>
    </submittedName>
</protein>
<dbReference type="PANTHER" id="PTHR30590">
    <property type="entry name" value="INNER MEMBRANE PROTEIN"/>
    <property type="match status" value="1"/>
</dbReference>
<sequence>MAGSVPATDRVPAVDALRGFALLGILLVNIWYFADSTTLSGGPAPAAATTSDLTIRFLVATLFEGKFHLLFSLLFGYGAAVLRDRAGGQAVHLTSRRLGFLAVLGILHGATLFYGDILLTYALAGSLLLATRSLAPRVALLLAIAITAAMALLLISSALLTGTADDAVVNTVRDPAVPADGPGGALAANAGTYGLIGINVVVFQGPLALAAFYAGSALAAWGVLRPSVPPMPVLRRVVLLALPAGLVLSAGQAWLALRGDDGSTLLASGISVLVSPLVTIGYAAGFLLLLKTRPGRVVSWVLAPMGRLSLSNYIAQSALLGLVFTGYGLGLQDQLPAVAVVLVGVAVYLAQAVASRLLLRRFATGPLEWALRRVTYGRSVRHGGA</sequence>
<keyword evidence="4" id="KW-1185">Reference proteome</keyword>
<dbReference type="InterPro" id="IPR052529">
    <property type="entry name" value="Bact_Transport_Assoc"/>
</dbReference>
<feature type="transmembrane region" description="Helical" evidence="1">
    <location>
        <begin position="16"/>
        <end position="34"/>
    </location>
</feature>
<dbReference type="AlphaFoldDB" id="A0A5D0XUW3"/>
<dbReference type="Pfam" id="PF04235">
    <property type="entry name" value="DUF418"/>
    <property type="match status" value="1"/>
</dbReference>
<evidence type="ECO:0000259" key="2">
    <source>
        <dbReference type="Pfam" id="PF04235"/>
    </source>
</evidence>
<feature type="domain" description="DUF418" evidence="2">
    <location>
        <begin position="231"/>
        <end position="377"/>
    </location>
</feature>
<dbReference type="PANTHER" id="PTHR30590:SF2">
    <property type="entry name" value="INNER MEMBRANE PROTEIN"/>
    <property type="match status" value="1"/>
</dbReference>
<gene>
    <name evidence="3" type="ORF">FQ377_03550</name>
</gene>
<comment type="caution">
    <text evidence="3">The sequence shown here is derived from an EMBL/GenBank/DDBJ whole genome shotgun (WGS) entry which is preliminary data.</text>
</comment>
<feature type="transmembrane region" description="Helical" evidence="1">
    <location>
        <begin position="236"/>
        <end position="257"/>
    </location>
</feature>
<evidence type="ECO:0000313" key="4">
    <source>
        <dbReference type="Proteomes" id="UP000323410"/>
    </source>
</evidence>
<dbReference type="RefSeq" id="WP_148599825.1">
    <property type="nucleotide sequence ID" value="NZ_VSLD01000001.1"/>
</dbReference>
<feature type="transmembrane region" description="Helical" evidence="1">
    <location>
        <begin position="55"/>
        <end position="78"/>
    </location>
</feature>
<dbReference type="InterPro" id="IPR007349">
    <property type="entry name" value="DUF418"/>
</dbReference>
<feature type="transmembrane region" description="Helical" evidence="1">
    <location>
        <begin position="269"/>
        <end position="290"/>
    </location>
</feature>
<feature type="transmembrane region" description="Helical" evidence="1">
    <location>
        <begin position="335"/>
        <end position="359"/>
    </location>
</feature>
<organism evidence="3 4">
    <name type="scientific">Arthrobacter echini</name>
    <dbReference type="NCBI Taxonomy" id="1529066"/>
    <lineage>
        <taxon>Bacteria</taxon>
        <taxon>Bacillati</taxon>
        <taxon>Actinomycetota</taxon>
        <taxon>Actinomycetes</taxon>
        <taxon>Micrococcales</taxon>
        <taxon>Micrococcaceae</taxon>
        <taxon>Arthrobacter</taxon>
    </lineage>
</organism>
<reference evidence="3 4" key="1">
    <citation type="submission" date="2019-08" db="EMBL/GenBank/DDBJ databases">
        <title>Genone of Arthrobacter echini P9.</title>
        <authorList>
            <person name="Bowman J.P."/>
        </authorList>
    </citation>
    <scope>NUCLEOTIDE SEQUENCE [LARGE SCALE GENOMIC DNA]</scope>
    <source>
        <strain evidence="3 4">P9</strain>
    </source>
</reference>
<keyword evidence="1" id="KW-1133">Transmembrane helix</keyword>
<dbReference type="Proteomes" id="UP000323410">
    <property type="component" value="Unassembled WGS sequence"/>
</dbReference>
<name>A0A5D0XUW3_9MICC</name>
<feature type="transmembrane region" description="Helical" evidence="1">
    <location>
        <begin position="138"/>
        <end position="160"/>
    </location>
</feature>
<evidence type="ECO:0000313" key="3">
    <source>
        <dbReference type="EMBL" id="TYD00524.1"/>
    </source>
</evidence>
<dbReference type="EMBL" id="VSLD01000001">
    <property type="protein sequence ID" value="TYD00524.1"/>
    <property type="molecule type" value="Genomic_DNA"/>
</dbReference>
<dbReference type="OrthoDB" id="9807744at2"/>
<feature type="transmembrane region" description="Helical" evidence="1">
    <location>
        <begin position="201"/>
        <end position="224"/>
    </location>
</feature>
<keyword evidence="1" id="KW-0812">Transmembrane</keyword>